<keyword evidence="11 15" id="KW-0819">tRNA processing</keyword>
<dbReference type="GO" id="GO:0032259">
    <property type="term" value="P:methylation"/>
    <property type="evidence" value="ECO:0007669"/>
    <property type="project" value="UniProtKB-KW"/>
</dbReference>
<dbReference type="Pfam" id="PF01746">
    <property type="entry name" value="tRNA_m1G_MT"/>
    <property type="match status" value="1"/>
</dbReference>
<evidence type="ECO:0000313" key="19">
    <source>
        <dbReference type="Proteomes" id="UP001236559"/>
    </source>
</evidence>
<feature type="binding site" evidence="15">
    <location>
        <position position="110"/>
    </location>
    <ligand>
        <name>S-adenosyl-L-methionine</name>
        <dbReference type="ChEBI" id="CHEBI:59789"/>
    </ligand>
</feature>
<gene>
    <name evidence="15" type="primary">trmD</name>
    <name evidence="18" type="ORF">J2S72_000120</name>
</gene>
<dbReference type="InterPro" id="IPR029026">
    <property type="entry name" value="tRNA_m1G_MTases_N"/>
</dbReference>
<dbReference type="Proteomes" id="UP001236559">
    <property type="component" value="Unassembled WGS sequence"/>
</dbReference>
<dbReference type="Gene3D" id="1.10.1270.20">
    <property type="entry name" value="tRNA(m1g37)methyltransferase, domain 2"/>
    <property type="match status" value="1"/>
</dbReference>
<dbReference type="InterPro" id="IPR016009">
    <property type="entry name" value="tRNA_MeTrfase_TRMD/TRM10"/>
</dbReference>
<comment type="subunit">
    <text evidence="4 15 16">Homodimer.</text>
</comment>
<evidence type="ECO:0000256" key="9">
    <source>
        <dbReference type="ARBA" id="ARBA00022679"/>
    </source>
</evidence>
<dbReference type="InterPro" id="IPR029028">
    <property type="entry name" value="Alpha/beta_knot_MTases"/>
</dbReference>
<accession>A0ABU0AS82</accession>
<dbReference type="PANTHER" id="PTHR46417">
    <property type="entry name" value="TRNA (GUANINE-N(1)-)-METHYLTRANSFERASE"/>
    <property type="match status" value="1"/>
</dbReference>
<dbReference type="PIRSF" id="PIRSF000386">
    <property type="entry name" value="tRNA_mtase"/>
    <property type="match status" value="1"/>
</dbReference>
<dbReference type="Gene3D" id="3.40.1280.10">
    <property type="match status" value="1"/>
</dbReference>
<evidence type="ECO:0000256" key="2">
    <source>
        <dbReference type="ARBA" id="ARBA00004496"/>
    </source>
</evidence>
<dbReference type="NCBIfam" id="TIGR00088">
    <property type="entry name" value="trmD"/>
    <property type="match status" value="1"/>
</dbReference>
<evidence type="ECO:0000256" key="13">
    <source>
        <dbReference type="ARBA" id="ARBA00033392"/>
    </source>
</evidence>
<evidence type="ECO:0000256" key="11">
    <source>
        <dbReference type="ARBA" id="ARBA00022694"/>
    </source>
</evidence>
<comment type="subcellular location">
    <subcellularLocation>
        <location evidence="2 15 16">Cytoplasm</location>
    </subcellularLocation>
</comment>
<dbReference type="PANTHER" id="PTHR46417:SF1">
    <property type="entry name" value="TRNA (GUANINE-N(1)-)-METHYLTRANSFERASE"/>
    <property type="match status" value="1"/>
</dbReference>
<evidence type="ECO:0000256" key="10">
    <source>
        <dbReference type="ARBA" id="ARBA00022691"/>
    </source>
</evidence>
<evidence type="ECO:0000256" key="14">
    <source>
        <dbReference type="ARBA" id="ARBA00047783"/>
    </source>
</evidence>
<dbReference type="HAMAP" id="MF_00605">
    <property type="entry name" value="TrmD"/>
    <property type="match status" value="1"/>
</dbReference>
<name>A0ABU0AS82_9FIRM</name>
<feature type="domain" description="tRNA methyltransferase TRMD/TRM10-type" evidence="17">
    <location>
        <begin position="1"/>
        <end position="222"/>
    </location>
</feature>
<dbReference type="SUPFAM" id="SSF75217">
    <property type="entry name" value="alpha/beta knot"/>
    <property type="match status" value="1"/>
</dbReference>
<comment type="function">
    <text evidence="1 15 16">Specifically methylates guanosine-37 in various tRNAs.</text>
</comment>
<dbReference type="InterPro" id="IPR023148">
    <property type="entry name" value="tRNA_m1G_MeTrfase_C_sf"/>
</dbReference>
<keyword evidence="8 15" id="KW-0489">Methyltransferase</keyword>
<dbReference type="GO" id="GO:0052906">
    <property type="term" value="F:tRNA (guanine(37)-N1)-methyltransferase activity"/>
    <property type="evidence" value="ECO:0007669"/>
    <property type="project" value="UniProtKB-EC"/>
</dbReference>
<protein>
    <recommendedName>
        <fullName evidence="6 15">tRNA (guanine-N(1)-)-methyltransferase</fullName>
        <ecNumber evidence="5 15">2.1.1.228</ecNumber>
    </recommendedName>
    <alternativeName>
        <fullName evidence="12 15">M1G-methyltransferase</fullName>
    </alternativeName>
    <alternativeName>
        <fullName evidence="13 15">tRNA [GM37] methyltransferase</fullName>
    </alternativeName>
</protein>
<evidence type="ECO:0000256" key="7">
    <source>
        <dbReference type="ARBA" id="ARBA00022490"/>
    </source>
</evidence>
<evidence type="ECO:0000256" key="5">
    <source>
        <dbReference type="ARBA" id="ARBA00012807"/>
    </source>
</evidence>
<keyword evidence="10 15" id="KW-0949">S-adenosyl-L-methionine</keyword>
<feature type="binding site" evidence="15">
    <location>
        <begin position="130"/>
        <end position="135"/>
    </location>
    <ligand>
        <name>S-adenosyl-L-methionine</name>
        <dbReference type="ChEBI" id="CHEBI:59789"/>
    </ligand>
</feature>
<dbReference type="EMBL" id="JAUSTN010000001">
    <property type="protein sequence ID" value="MDQ0274124.1"/>
    <property type="molecule type" value="Genomic_DNA"/>
</dbReference>
<evidence type="ECO:0000256" key="8">
    <source>
        <dbReference type="ARBA" id="ARBA00022603"/>
    </source>
</evidence>
<evidence type="ECO:0000256" key="16">
    <source>
        <dbReference type="RuleBase" id="RU003464"/>
    </source>
</evidence>
<evidence type="ECO:0000256" key="3">
    <source>
        <dbReference type="ARBA" id="ARBA00007630"/>
    </source>
</evidence>
<evidence type="ECO:0000256" key="6">
    <source>
        <dbReference type="ARBA" id="ARBA00014679"/>
    </source>
</evidence>
<dbReference type="InterPro" id="IPR002649">
    <property type="entry name" value="tRNA_m1G_MeTrfase_TrmD"/>
</dbReference>
<evidence type="ECO:0000256" key="1">
    <source>
        <dbReference type="ARBA" id="ARBA00002634"/>
    </source>
</evidence>
<keyword evidence="9 15" id="KW-0808">Transferase</keyword>
<evidence type="ECO:0000256" key="12">
    <source>
        <dbReference type="ARBA" id="ARBA00029736"/>
    </source>
</evidence>
<comment type="caution">
    <text evidence="18">The sequence shown here is derived from an EMBL/GenBank/DDBJ whole genome shotgun (WGS) entry which is preliminary data.</text>
</comment>
<dbReference type="RefSeq" id="WP_023056420.1">
    <property type="nucleotide sequence ID" value="NZ_JAUSTN010000001.1"/>
</dbReference>
<evidence type="ECO:0000256" key="4">
    <source>
        <dbReference type="ARBA" id="ARBA00011738"/>
    </source>
</evidence>
<comment type="similarity">
    <text evidence="3 15 16">Belongs to the RNA methyltransferase TrmD family.</text>
</comment>
<comment type="catalytic activity">
    <reaction evidence="14 15 16">
        <text>guanosine(37) in tRNA + S-adenosyl-L-methionine = N(1)-methylguanosine(37) in tRNA + S-adenosyl-L-homocysteine + H(+)</text>
        <dbReference type="Rhea" id="RHEA:36899"/>
        <dbReference type="Rhea" id="RHEA-COMP:10145"/>
        <dbReference type="Rhea" id="RHEA-COMP:10147"/>
        <dbReference type="ChEBI" id="CHEBI:15378"/>
        <dbReference type="ChEBI" id="CHEBI:57856"/>
        <dbReference type="ChEBI" id="CHEBI:59789"/>
        <dbReference type="ChEBI" id="CHEBI:73542"/>
        <dbReference type="ChEBI" id="CHEBI:74269"/>
        <dbReference type="EC" id="2.1.1.228"/>
    </reaction>
</comment>
<keyword evidence="7 15" id="KW-0963">Cytoplasm</keyword>
<evidence type="ECO:0000256" key="15">
    <source>
        <dbReference type="HAMAP-Rule" id="MF_00605"/>
    </source>
</evidence>
<organism evidence="18 19">
    <name type="scientific">Peptoniphilus koenoeneniae</name>
    <dbReference type="NCBI Taxonomy" id="507751"/>
    <lineage>
        <taxon>Bacteria</taxon>
        <taxon>Bacillati</taxon>
        <taxon>Bacillota</taxon>
        <taxon>Tissierellia</taxon>
        <taxon>Tissierellales</taxon>
        <taxon>Peptoniphilaceae</taxon>
        <taxon>Peptoniphilus</taxon>
    </lineage>
</organism>
<keyword evidence="19" id="KW-1185">Reference proteome</keyword>
<dbReference type="NCBIfam" id="NF000648">
    <property type="entry name" value="PRK00026.1"/>
    <property type="match status" value="1"/>
</dbReference>
<dbReference type="CDD" id="cd18080">
    <property type="entry name" value="TrmD-like"/>
    <property type="match status" value="1"/>
</dbReference>
<evidence type="ECO:0000259" key="17">
    <source>
        <dbReference type="Pfam" id="PF01746"/>
    </source>
</evidence>
<dbReference type="EC" id="2.1.1.228" evidence="5 15"/>
<proteinExistence type="inferred from homology"/>
<reference evidence="18 19" key="1">
    <citation type="submission" date="2023-07" db="EMBL/GenBank/DDBJ databases">
        <title>Genomic Encyclopedia of Type Strains, Phase IV (KMG-IV): sequencing the most valuable type-strain genomes for metagenomic binning, comparative biology and taxonomic classification.</title>
        <authorList>
            <person name="Goeker M."/>
        </authorList>
    </citation>
    <scope>NUCLEOTIDE SEQUENCE [LARGE SCALE GENOMIC DNA]</scope>
    <source>
        <strain evidence="18 19">DSM 22616</strain>
    </source>
</reference>
<sequence length="238" mass="27170">MKFSILTLFPEFVNTMKEYSILGRAIENNLISLEAVNIREFAINKHGQVDDYSYGGGPGMVMMAEPIYKSIESVRKDNSYVVYMSPQGNVLNQEKVKELSKKEHLVILCGHYEGIDNRIIENYIDEEISIGDFVLTGGELPAMILVDSVSRLIDGVLSSSESYEDESHYKGLLEYPQYTRPKEFMGYKVPDVLLSGDHKKIENYRLRESVLNTLKKRPDMLNRTLSEEEKNILNGEGR</sequence>
<evidence type="ECO:0000313" key="18">
    <source>
        <dbReference type="EMBL" id="MDQ0274124.1"/>
    </source>
</evidence>